<dbReference type="SUPFAM" id="SSF52833">
    <property type="entry name" value="Thioredoxin-like"/>
    <property type="match status" value="1"/>
</dbReference>
<gene>
    <name evidence="6" type="ORF">C6569_15560</name>
</gene>
<dbReference type="FunFam" id="3.40.30.10:FF:000039">
    <property type="entry name" value="Glutathione S-transferase domain"/>
    <property type="match status" value="1"/>
</dbReference>
<name>A0A2S0NDX4_9HYPH</name>
<evidence type="ECO:0000256" key="3">
    <source>
        <dbReference type="RuleBase" id="RU003494"/>
    </source>
</evidence>
<keyword evidence="2 6" id="KW-0808">Transferase</keyword>
<dbReference type="PANTHER" id="PTHR44051:SF19">
    <property type="entry name" value="DISULFIDE-BOND OXIDOREDUCTASE YFCG"/>
    <property type="match status" value="1"/>
</dbReference>
<dbReference type="PROSITE" id="PS50405">
    <property type="entry name" value="GST_CTER"/>
    <property type="match status" value="1"/>
</dbReference>
<dbReference type="Pfam" id="PF02798">
    <property type="entry name" value="GST_N"/>
    <property type="match status" value="1"/>
</dbReference>
<dbReference type="PANTHER" id="PTHR44051">
    <property type="entry name" value="GLUTATHIONE S-TRANSFERASE-RELATED"/>
    <property type="match status" value="1"/>
</dbReference>
<dbReference type="CDD" id="cd03047">
    <property type="entry name" value="GST_N_2"/>
    <property type="match status" value="1"/>
</dbReference>
<evidence type="ECO:0000259" key="5">
    <source>
        <dbReference type="PROSITE" id="PS50405"/>
    </source>
</evidence>
<dbReference type="EMBL" id="CP027668">
    <property type="protein sequence ID" value="AVO46355.1"/>
    <property type="molecule type" value="Genomic_DNA"/>
</dbReference>
<dbReference type="SFLD" id="SFLDG01150">
    <property type="entry name" value="Main.1:_Beta-like"/>
    <property type="match status" value="1"/>
</dbReference>
<accession>A0A2S0NDX4</accession>
<dbReference type="AlphaFoldDB" id="A0A2S0NDX4"/>
<dbReference type="GO" id="GO:0016740">
    <property type="term" value="F:transferase activity"/>
    <property type="evidence" value="ECO:0007669"/>
    <property type="project" value="UniProtKB-KW"/>
</dbReference>
<dbReference type="InterPro" id="IPR004046">
    <property type="entry name" value="GST_C"/>
</dbReference>
<dbReference type="InterPro" id="IPR036249">
    <property type="entry name" value="Thioredoxin-like_sf"/>
</dbReference>
<dbReference type="OrthoDB" id="9810080at2"/>
<dbReference type="InterPro" id="IPR040079">
    <property type="entry name" value="Glutathione_S-Trfase"/>
</dbReference>
<dbReference type="Gene3D" id="1.20.1050.10">
    <property type="match status" value="1"/>
</dbReference>
<dbReference type="PROSITE" id="PS50404">
    <property type="entry name" value="GST_NTER"/>
    <property type="match status" value="1"/>
</dbReference>
<dbReference type="Proteomes" id="UP000237889">
    <property type="component" value="Chromosome"/>
</dbReference>
<dbReference type="InterPro" id="IPR004045">
    <property type="entry name" value="Glutathione_S-Trfase_N"/>
</dbReference>
<dbReference type="KEGG" id="phr:C6569_15560"/>
<dbReference type="InterPro" id="IPR010987">
    <property type="entry name" value="Glutathione-S-Trfase_C-like"/>
</dbReference>
<evidence type="ECO:0000256" key="1">
    <source>
        <dbReference type="ARBA" id="ARBA00007409"/>
    </source>
</evidence>
<dbReference type="SFLD" id="SFLDS00019">
    <property type="entry name" value="Glutathione_Transferase_(cytos"/>
    <property type="match status" value="1"/>
</dbReference>
<dbReference type="Gene3D" id="3.40.30.10">
    <property type="entry name" value="Glutaredoxin"/>
    <property type="match status" value="1"/>
</dbReference>
<protein>
    <submittedName>
        <fullName evidence="6">Glutathione S-transferase</fullName>
    </submittedName>
</protein>
<proteinExistence type="inferred from homology"/>
<reference evidence="6 7" key="1">
    <citation type="submission" date="2018-03" db="EMBL/GenBank/DDBJ databases">
        <title>Genome sequencing of Phreatobacter sp.</title>
        <authorList>
            <person name="Kim S.-J."/>
            <person name="Heo J."/>
            <person name="Kwon S.-W."/>
        </authorList>
    </citation>
    <scope>NUCLEOTIDE SEQUENCE [LARGE SCALE GENOMIC DNA]</scope>
    <source>
        <strain evidence="6 7">S-12</strain>
    </source>
</reference>
<feature type="domain" description="GST C-terminal" evidence="5">
    <location>
        <begin position="84"/>
        <end position="205"/>
    </location>
</feature>
<keyword evidence="7" id="KW-1185">Reference proteome</keyword>
<dbReference type="SFLD" id="SFLDG00358">
    <property type="entry name" value="Main_(cytGST)"/>
    <property type="match status" value="1"/>
</dbReference>
<dbReference type="InterPro" id="IPR036282">
    <property type="entry name" value="Glutathione-S-Trfase_C_sf"/>
</dbReference>
<evidence type="ECO:0000313" key="7">
    <source>
        <dbReference type="Proteomes" id="UP000237889"/>
    </source>
</evidence>
<sequence length="205" mass="22774">MLKVWGRNNSSNVQKVMWCIGELGLPHERVDAGRQFGIVNEPAYKAKNPNAKVPTVEDDGVVLWESNAICRHLARKHGRLMPRGEADQARVDMWMDWQQTELGQGVGPVFIGLVRTPAEQRDMAAIEKAKQSAIASMAILDAELGNHLFVVGNTFTVADIPIGIMVFRYKALIPESPAYANVERWYTSIQARPAFAQHVSAIPLN</sequence>
<comment type="similarity">
    <text evidence="1 3">Belongs to the GST superfamily.</text>
</comment>
<organism evidence="6 7">
    <name type="scientific">Phreatobacter cathodiphilus</name>
    <dbReference type="NCBI Taxonomy" id="1868589"/>
    <lineage>
        <taxon>Bacteria</taxon>
        <taxon>Pseudomonadati</taxon>
        <taxon>Pseudomonadota</taxon>
        <taxon>Alphaproteobacteria</taxon>
        <taxon>Hyphomicrobiales</taxon>
        <taxon>Phreatobacteraceae</taxon>
        <taxon>Phreatobacter</taxon>
    </lineage>
</organism>
<evidence type="ECO:0000256" key="2">
    <source>
        <dbReference type="ARBA" id="ARBA00022679"/>
    </source>
</evidence>
<dbReference type="SUPFAM" id="SSF47616">
    <property type="entry name" value="GST C-terminal domain-like"/>
    <property type="match status" value="1"/>
</dbReference>
<feature type="domain" description="GST N-terminal" evidence="4">
    <location>
        <begin position="1"/>
        <end position="81"/>
    </location>
</feature>
<evidence type="ECO:0000313" key="6">
    <source>
        <dbReference type="EMBL" id="AVO46355.1"/>
    </source>
</evidence>
<dbReference type="Pfam" id="PF00043">
    <property type="entry name" value="GST_C"/>
    <property type="match status" value="1"/>
</dbReference>
<evidence type="ECO:0000259" key="4">
    <source>
        <dbReference type="PROSITE" id="PS50404"/>
    </source>
</evidence>
<dbReference type="RefSeq" id="WP_106749695.1">
    <property type="nucleotide sequence ID" value="NZ_CP027668.1"/>
</dbReference>